<gene>
    <name evidence="1" type="ORF">HaLaN_21242</name>
</gene>
<dbReference type="InterPro" id="IPR029787">
    <property type="entry name" value="Nucleotide_cyclase"/>
</dbReference>
<evidence type="ECO:0000313" key="1">
    <source>
        <dbReference type="EMBL" id="GFH23607.1"/>
    </source>
</evidence>
<dbReference type="AlphaFoldDB" id="A0A699ZLD7"/>
<name>A0A699ZLD7_HAELA</name>
<dbReference type="Proteomes" id="UP000485058">
    <property type="component" value="Unassembled WGS sequence"/>
</dbReference>
<keyword evidence="2" id="KW-1185">Reference proteome</keyword>
<protein>
    <submittedName>
        <fullName evidence="1">Guanylate cyclase domain-containing protein</fullName>
    </submittedName>
</protein>
<reference evidence="1 2" key="1">
    <citation type="submission" date="2020-02" db="EMBL/GenBank/DDBJ databases">
        <title>Draft genome sequence of Haematococcus lacustris strain NIES-144.</title>
        <authorList>
            <person name="Morimoto D."/>
            <person name="Nakagawa S."/>
            <person name="Yoshida T."/>
            <person name="Sawayama S."/>
        </authorList>
    </citation>
    <scope>NUCLEOTIDE SEQUENCE [LARGE SCALE GENOMIC DNA]</scope>
    <source>
        <strain evidence="1 2">NIES-144</strain>
    </source>
</reference>
<accession>A0A699ZLD7</accession>
<dbReference type="SUPFAM" id="SSF55073">
    <property type="entry name" value="Nucleotide cyclase"/>
    <property type="match status" value="1"/>
</dbReference>
<evidence type="ECO:0000313" key="2">
    <source>
        <dbReference type="Proteomes" id="UP000485058"/>
    </source>
</evidence>
<dbReference type="Gene3D" id="3.30.70.1230">
    <property type="entry name" value="Nucleotide cyclase"/>
    <property type="match status" value="1"/>
</dbReference>
<sequence>MGERGAGHCCWKVMVEIGSPGPWGSKSTAPPGRIQVTEATYRLLPHEQWEPTGGVEVKGKVGC</sequence>
<dbReference type="EMBL" id="BLLF01002313">
    <property type="protein sequence ID" value="GFH23607.1"/>
    <property type="molecule type" value="Genomic_DNA"/>
</dbReference>
<comment type="caution">
    <text evidence="1">The sequence shown here is derived from an EMBL/GenBank/DDBJ whole genome shotgun (WGS) entry which is preliminary data.</text>
</comment>
<proteinExistence type="predicted"/>
<organism evidence="1 2">
    <name type="scientific">Haematococcus lacustris</name>
    <name type="common">Green alga</name>
    <name type="synonym">Haematococcus pluvialis</name>
    <dbReference type="NCBI Taxonomy" id="44745"/>
    <lineage>
        <taxon>Eukaryota</taxon>
        <taxon>Viridiplantae</taxon>
        <taxon>Chlorophyta</taxon>
        <taxon>core chlorophytes</taxon>
        <taxon>Chlorophyceae</taxon>
        <taxon>CS clade</taxon>
        <taxon>Chlamydomonadales</taxon>
        <taxon>Haematococcaceae</taxon>
        <taxon>Haematococcus</taxon>
    </lineage>
</organism>